<accession>A0A6A3JFE8</accession>
<dbReference type="Proteomes" id="UP000434957">
    <property type="component" value="Unassembled WGS sequence"/>
</dbReference>
<dbReference type="EMBL" id="QXFV01002060">
    <property type="protein sequence ID" value="KAE8993540.1"/>
    <property type="molecule type" value="Genomic_DNA"/>
</dbReference>
<evidence type="ECO:0000313" key="2">
    <source>
        <dbReference type="EMBL" id="KAE8990455.1"/>
    </source>
</evidence>
<gene>
    <name evidence="3" type="ORF">PR001_g20643</name>
    <name evidence="2" type="ORF">PR002_g21148</name>
    <name evidence="4" type="ORF">PR003_g21731</name>
</gene>
<proteinExistence type="predicted"/>
<sequence>MSGGPDPGVEKHSKIPWGRDGSMRILVNWLRAPGNYNWQGGFRQAGKMQQKGPNLRRRLFEWPDDDDLHLKIKKRCPQYRELLPVFRSSYEPRDSSPDTEDTTNVESEEQRQAASQDDLASSPDTEVTNVESLKKRQAASQDHLASSKRRRPSGPVDTTETQSGGASVSGRIMAYGLQYSLESWRYGQLAEDVQQPVACSPEMKQRIEAIMADSTQRRADVEVEARKKEANLEVDLRIRALKVQAMHQMKNQGIPDDDLNRHFLPETG</sequence>
<evidence type="ECO:0000313" key="6">
    <source>
        <dbReference type="Proteomes" id="UP000434957"/>
    </source>
</evidence>
<evidence type="ECO:0000313" key="4">
    <source>
        <dbReference type="EMBL" id="KAE9304526.1"/>
    </source>
</evidence>
<feature type="compositionally biased region" description="Acidic residues" evidence="1">
    <location>
        <begin position="97"/>
        <end position="107"/>
    </location>
</feature>
<reference evidence="5 7" key="1">
    <citation type="submission" date="2018-09" db="EMBL/GenBank/DDBJ databases">
        <title>Genomic investigation of the strawberry pathogen Phytophthora fragariae indicates pathogenicity is determined by transcriptional variation in three key races.</title>
        <authorList>
            <person name="Adams T.M."/>
            <person name="Armitage A.D."/>
            <person name="Sobczyk M.K."/>
            <person name="Bates H.J."/>
            <person name="Dunwell J.M."/>
            <person name="Nellist C.F."/>
            <person name="Harrison R.J."/>
        </authorList>
    </citation>
    <scope>NUCLEOTIDE SEQUENCE [LARGE SCALE GENOMIC DNA]</scope>
    <source>
        <strain evidence="3 5">SCRP249</strain>
        <strain evidence="2 7">SCRP324</strain>
        <strain evidence="4 6">SCRP333</strain>
    </source>
</reference>
<dbReference type="PANTHER" id="PTHR33324">
    <property type="entry name" value="EXPRESSED PROTEIN"/>
    <property type="match status" value="1"/>
</dbReference>
<keyword evidence="6" id="KW-1185">Reference proteome</keyword>
<dbReference type="EMBL" id="QXFU01002099">
    <property type="protein sequence ID" value="KAE8990455.1"/>
    <property type="molecule type" value="Genomic_DNA"/>
</dbReference>
<dbReference type="Proteomes" id="UP000429607">
    <property type="component" value="Unassembled WGS sequence"/>
</dbReference>
<dbReference type="OrthoDB" id="10453003at2759"/>
<dbReference type="AlphaFoldDB" id="A0A6A3JFE8"/>
<feature type="region of interest" description="Disordered" evidence="1">
    <location>
        <begin position="87"/>
        <end position="166"/>
    </location>
</feature>
<organism evidence="3 5">
    <name type="scientific">Phytophthora rubi</name>
    <dbReference type="NCBI Taxonomy" id="129364"/>
    <lineage>
        <taxon>Eukaryota</taxon>
        <taxon>Sar</taxon>
        <taxon>Stramenopiles</taxon>
        <taxon>Oomycota</taxon>
        <taxon>Peronosporomycetes</taxon>
        <taxon>Peronosporales</taxon>
        <taxon>Peronosporaceae</taxon>
        <taxon>Phytophthora</taxon>
    </lineage>
</organism>
<feature type="compositionally biased region" description="Polar residues" evidence="1">
    <location>
        <begin position="112"/>
        <end position="131"/>
    </location>
</feature>
<protein>
    <submittedName>
        <fullName evidence="3">Uncharacterized protein</fullName>
    </submittedName>
</protein>
<dbReference type="Proteomes" id="UP000435112">
    <property type="component" value="Unassembled WGS sequence"/>
</dbReference>
<name>A0A6A3JFE8_9STRA</name>
<evidence type="ECO:0000313" key="5">
    <source>
        <dbReference type="Proteomes" id="UP000429607"/>
    </source>
</evidence>
<comment type="caution">
    <text evidence="3">The sequence shown here is derived from an EMBL/GenBank/DDBJ whole genome shotgun (WGS) entry which is preliminary data.</text>
</comment>
<dbReference type="EMBL" id="QXFT01002069">
    <property type="protein sequence ID" value="KAE9304526.1"/>
    <property type="molecule type" value="Genomic_DNA"/>
</dbReference>
<evidence type="ECO:0000256" key="1">
    <source>
        <dbReference type="SAM" id="MobiDB-lite"/>
    </source>
</evidence>
<feature type="compositionally biased region" description="Polar residues" evidence="1">
    <location>
        <begin position="156"/>
        <end position="166"/>
    </location>
</feature>
<dbReference type="PANTHER" id="PTHR33324:SF2">
    <property type="entry name" value="MYB_SANT-LIKE DNA-BINDING DOMAIN-CONTAINING PROTEIN"/>
    <property type="match status" value="1"/>
</dbReference>
<evidence type="ECO:0000313" key="3">
    <source>
        <dbReference type="EMBL" id="KAE8993540.1"/>
    </source>
</evidence>
<evidence type="ECO:0000313" key="7">
    <source>
        <dbReference type="Proteomes" id="UP000435112"/>
    </source>
</evidence>